<gene>
    <name evidence="1" type="ORF">DI569_04125</name>
</gene>
<name>A0A2W5L3D4_SPHMC</name>
<dbReference type="EMBL" id="QFPJ01000006">
    <property type="protein sequence ID" value="PZQ23696.1"/>
    <property type="molecule type" value="Genomic_DNA"/>
</dbReference>
<proteinExistence type="predicted"/>
<comment type="caution">
    <text evidence="1">The sequence shown here is derived from an EMBL/GenBank/DDBJ whole genome shotgun (WGS) entry which is preliminary data.</text>
</comment>
<dbReference type="Proteomes" id="UP000248597">
    <property type="component" value="Unassembled WGS sequence"/>
</dbReference>
<dbReference type="AlphaFoldDB" id="A0A2W5L3D4"/>
<sequence>MPAGLSLGASILRPWASANFVGARHIFPASGELADPGALQERLAATEWRLAGHIVADVAVEQSEGEGEGALRIEILTVEE</sequence>
<organism evidence="1 2">
    <name type="scientific">Sphingopyxis macrogoltabida</name>
    <name type="common">Sphingomonas macrogoltabidus</name>
    <dbReference type="NCBI Taxonomy" id="33050"/>
    <lineage>
        <taxon>Bacteria</taxon>
        <taxon>Pseudomonadati</taxon>
        <taxon>Pseudomonadota</taxon>
        <taxon>Alphaproteobacteria</taxon>
        <taxon>Sphingomonadales</taxon>
        <taxon>Sphingomonadaceae</taxon>
        <taxon>Sphingopyxis</taxon>
    </lineage>
</organism>
<accession>A0A2W5L3D4</accession>
<protein>
    <submittedName>
        <fullName evidence="1">Uncharacterized protein</fullName>
    </submittedName>
</protein>
<evidence type="ECO:0000313" key="2">
    <source>
        <dbReference type="Proteomes" id="UP000248597"/>
    </source>
</evidence>
<evidence type="ECO:0000313" key="1">
    <source>
        <dbReference type="EMBL" id="PZQ23696.1"/>
    </source>
</evidence>
<reference evidence="1 2" key="1">
    <citation type="submission" date="2017-08" db="EMBL/GenBank/DDBJ databases">
        <title>Infants hospitalized years apart are colonized by the same room-sourced microbial strains.</title>
        <authorList>
            <person name="Brooks B."/>
            <person name="Olm M.R."/>
            <person name="Firek B.A."/>
            <person name="Baker R."/>
            <person name="Thomas B.C."/>
            <person name="Morowitz M.J."/>
            <person name="Banfield J.F."/>
        </authorList>
    </citation>
    <scope>NUCLEOTIDE SEQUENCE [LARGE SCALE GENOMIC DNA]</scope>
    <source>
        <strain evidence="1">S2_005_003_R2_47</strain>
    </source>
</reference>